<keyword evidence="6 8" id="KW-0788">Thiol protease</keyword>
<gene>
    <name evidence="12" type="primary">LOC106811427</name>
</gene>
<accession>A0ABM1EEA1</accession>
<feature type="region of interest" description="Disordered" evidence="9">
    <location>
        <begin position="87"/>
        <end position="109"/>
    </location>
</feature>
<evidence type="ECO:0000256" key="3">
    <source>
        <dbReference type="ARBA" id="ARBA00022670"/>
    </source>
</evidence>
<keyword evidence="4 8" id="KW-0833">Ubl conjugation pathway</keyword>
<evidence type="ECO:0000256" key="2">
    <source>
        <dbReference type="ARBA" id="ARBA00011074"/>
    </source>
</evidence>
<keyword evidence="5 8" id="KW-0378">Hydrolase</keyword>
<proteinExistence type="inferred from homology"/>
<evidence type="ECO:0000256" key="7">
    <source>
        <dbReference type="ARBA" id="ARBA00037630"/>
    </source>
</evidence>
<dbReference type="SMART" id="SM01174">
    <property type="entry name" value="DUF4205"/>
    <property type="match status" value="1"/>
</dbReference>
<evidence type="ECO:0000256" key="4">
    <source>
        <dbReference type="ARBA" id="ARBA00022786"/>
    </source>
</evidence>
<evidence type="ECO:0000256" key="5">
    <source>
        <dbReference type="ARBA" id="ARBA00022801"/>
    </source>
</evidence>
<dbReference type="PANTHER" id="PTHR12473:SF8">
    <property type="entry name" value="UBIQUITIN CARBOXYL-TERMINAL HYDROLASE MINDY-4-RELATED"/>
    <property type="match status" value="1"/>
</dbReference>
<evidence type="ECO:0000256" key="1">
    <source>
        <dbReference type="ARBA" id="ARBA00000707"/>
    </source>
</evidence>
<sequence>MAAKLNSDHVELLATALIREYLSRKGLKNSLATLDAEQPRCENSITNRVELAKQLHIEKLLKKNKESCGKQYKTMVEVIAKHYLEKHSSTTRQKERKSASSKSEKTMSTVNKVDIESEDVYYLITNPRQQCDSNVQDITGTDRKDSETAVTTTDRNVCLKVSQPDEERFPDHNSGTEDCNLVMSDNSGKRNPNLSKYVGRQHNSTDANRDLFAKNMKAALLDDSLDLYVKKRPESLQTLRQMDGCFTVQSPSTKSQKRLQAIEVAKESKLGERLQNENATINYQHPSAFVQDNHIALTMGSKVLDSKKNASATNENSQVELNAAELFARKHKCVERIGDIEIDDLEDLDDDLSGIDVGHPIVCKRRVVVGTPITLDTACALKSLIFGSGMQRFSIEWQMQGFSFCDLPELQYGLVQKKGGPCGLLASVQACMLQHWLFSEEQCWSSSKKLAPTSEQRSKYLRVALASILWRAGSKKRAVVAVPSGKAAFVANSQYRCDQLTETLTLHTFDEFSGLEEFLRNDCTQYDSDHNGSCITFLYSVILSRGFDRLKADMDEPSNTLMGLHGYCTQEIVNLLLTGTAFSNVFDGTVLLDSGGAVSSLRGIPERSDIGFLSLFEHYGSCEVGGNYKRPCYPIWVVCSESHFTVLFALERDAVAHTTFDLHYYDGLAGQDEPIRLTVDTSTSTNSLQSHVSGLVPPLEHCIHTLWNDAHVEWNGYDPIL</sequence>
<feature type="compositionally biased region" description="Basic and acidic residues" evidence="9">
    <location>
        <begin position="87"/>
        <end position="105"/>
    </location>
</feature>
<comment type="function">
    <text evidence="7">Probable hydrolase that can remove 'Lys-48'-linked conjugated ubiquitin from proteins.</text>
</comment>
<dbReference type="PANTHER" id="PTHR12473">
    <property type="entry name" value="UBIQUITIN CARBOXYL-TERMINAL HYDROLASE MINDY-4-RELATED"/>
    <property type="match status" value="1"/>
</dbReference>
<reference evidence="12" key="1">
    <citation type="submission" date="2025-08" db="UniProtKB">
        <authorList>
            <consortium name="RefSeq"/>
        </authorList>
    </citation>
    <scope>IDENTIFICATION</scope>
</reference>
<evidence type="ECO:0000256" key="6">
    <source>
        <dbReference type="ARBA" id="ARBA00022807"/>
    </source>
</evidence>
<dbReference type="Proteomes" id="UP000695022">
    <property type="component" value="Unplaced"/>
</dbReference>
<dbReference type="Pfam" id="PF26038">
    <property type="entry name" value="Dimer_MINDY4_N"/>
    <property type="match status" value="1"/>
</dbReference>
<dbReference type="InterPro" id="IPR025257">
    <property type="entry name" value="MINDY-3/4_CD"/>
</dbReference>
<evidence type="ECO:0000313" key="12">
    <source>
        <dbReference type="RefSeq" id="XP_014670522.1"/>
    </source>
</evidence>
<dbReference type="Pfam" id="PF13898">
    <property type="entry name" value="MINDY-3_4_CD"/>
    <property type="match status" value="1"/>
</dbReference>
<comment type="similarity">
    <text evidence="2 8">Belongs to the MINDY deubiquitinase family. FAM188 subfamily.</text>
</comment>
<evidence type="ECO:0000256" key="8">
    <source>
        <dbReference type="RuleBase" id="RU367088"/>
    </source>
</evidence>
<feature type="domain" description="Deubiquitinating enzyme MINDY-3/4 conserved" evidence="10">
    <location>
        <begin position="382"/>
        <end position="716"/>
    </location>
</feature>
<protein>
    <recommendedName>
        <fullName evidence="8">Ubiquitin carboxyl-terminal hydrolase MINDY</fullName>
        <ecNumber evidence="8">3.4.19.12</ecNumber>
    </recommendedName>
</protein>
<dbReference type="EC" id="3.4.19.12" evidence="8"/>
<evidence type="ECO:0000256" key="9">
    <source>
        <dbReference type="SAM" id="MobiDB-lite"/>
    </source>
</evidence>
<comment type="function">
    <text evidence="8">Hydrolase that can remove 'Lys-48'-linked conjugated ubiquitin from proteins.</text>
</comment>
<organism evidence="11 12">
    <name type="scientific">Priapulus caudatus</name>
    <name type="common">Priapulid worm</name>
    <dbReference type="NCBI Taxonomy" id="37621"/>
    <lineage>
        <taxon>Eukaryota</taxon>
        <taxon>Metazoa</taxon>
        <taxon>Ecdysozoa</taxon>
        <taxon>Scalidophora</taxon>
        <taxon>Priapulida</taxon>
        <taxon>Priapulimorpha</taxon>
        <taxon>Priapulimorphida</taxon>
        <taxon>Priapulidae</taxon>
        <taxon>Priapulus</taxon>
    </lineage>
</organism>
<dbReference type="InterPro" id="IPR059022">
    <property type="entry name" value="MINDY4_N"/>
</dbReference>
<comment type="catalytic activity">
    <reaction evidence="1 8">
        <text>Thiol-dependent hydrolysis of ester, thioester, amide, peptide and isopeptide bonds formed by the C-terminal Gly of ubiquitin (a 76-residue protein attached to proteins as an intracellular targeting signal).</text>
        <dbReference type="EC" id="3.4.19.12"/>
    </reaction>
</comment>
<keyword evidence="3 8" id="KW-0645">Protease</keyword>
<name>A0ABM1EEA1_PRICU</name>
<dbReference type="InterPro" id="IPR039785">
    <property type="entry name" value="MINY3/4"/>
</dbReference>
<evidence type="ECO:0000259" key="10">
    <source>
        <dbReference type="SMART" id="SM01174"/>
    </source>
</evidence>
<evidence type="ECO:0000313" key="11">
    <source>
        <dbReference type="Proteomes" id="UP000695022"/>
    </source>
</evidence>
<keyword evidence="11" id="KW-1185">Reference proteome</keyword>
<dbReference type="RefSeq" id="XP_014670522.1">
    <property type="nucleotide sequence ID" value="XM_014815036.1"/>
</dbReference>
<dbReference type="GeneID" id="106811427"/>